<sequence>MSENGNNNEIKNLVMTRLETLPSDAVVSLGSSGEFTKDQIIESVRRGDENGKKMIEIEMTFLQGLKDGILYGATSFSN</sequence>
<protein>
    <submittedName>
        <fullName evidence="1">Uncharacterized protein</fullName>
    </submittedName>
</protein>
<dbReference type="AlphaFoldDB" id="A0A1F6V4Z3"/>
<gene>
    <name evidence="1" type="ORF">A2642_00650</name>
</gene>
<comment type="caution">
    <text evidence="1">The sequence shown here is derived from an EMBL/GenBank/DDBJ whole genome shotgun (WGS) entry which is preliminary data.</text>
</comment>
<proteinExistence type="predicted"/>
<dbReference type="EMBL" id="MFTJ01000035">
    <property type="protein sequence ID" value="OGI64841.1"/>
    <property type="molecule type" value="Genomic_DNA"/>
</dbReference>
<evidence type="ECO:0000313" key="2">
    <source>
        <dbReference type="Proteomes" id="UP000178700"/>
    </source>
</evidence>
<evidence type="ECO:0000313" key="1">
    <source>
        <dbReference type="EMBL" id="OGI64841.1"/>
    </source>
</evidence>
<accession>A0A1F6V4Z3</accession>
<organism evidence="1 2">
    <name type="scientific">Candidatus Nomurabacteria bacterium RIFCSPHIGHO2_01_FULL_39_10</name>
    <dbReference type="NCBI Taxonomy" id="1801733"/>
    <lineage>
        <taxon>Bacteria</taxon>
        <taxon>Candidatus Nomuraibacteriota</taxon>
    </lineage>
</organism>
<reference evidence="1 2" key="1">
    <citation type="journal article" date="2016" name="Nat. Commun.">
        <title>Thousands of microbial genomes shed light on interconnected biogeochemical processes in an aquifer system.</title>
        <authorList>
            <person name="Anantharaman K."/>
            <person name="Brown C.T."/>
            <person name="Hug L.A."/>
            <person name="Sharon I."/>
            <person name="Castelle C.J."/>
            <person name="Probst A.J."/>
            <person name="Thomas B.C."/>
            <person name="Singh A."/>
            <person name="Wilkins M.J."/>
            <person name="Karaoz U."/>
            <person name="Brodie E.L."/>
            <person name="Williams K.H."/>
            <person name="Hubbard S.S."/>
            <person name="Banfield J.F."/>
        </authorList>
    </citation>
    <scope>NUCLEOTIDE SEQUENCE [LARGE SCALE GENOMIC DNA]</scope>
</reference>
<dbReference type="Proteomes" id="UP000178700">
    <property type="component" value="Unassembled WGS sequence"/>
</dbReference>
<name>A0A1F6V4Z3_9BACT</name>